<accession>A0ABD3XBX5</accession>
<dbReference type="EMBL" id="JBJQND010000003">
    <property type="protein sequence ID" value="KAL3883111.1"/>
    <property type="molecule type" value="Genomic_DNA"/>
</dbReference>
<organism evidence="2 3">
    <name type="scientific">Sinanodonta woodiana</name>
    <name type="common">Chinese pond mussel</name>
    <name type="synonym">Anodonta woodiana</name>
    <dbReference type="NCBI Taxonomy" id="1069815"/>
    <lineage>
        <taxon>Eukaryota</taxon>
        <taxon>Metazoa</taxon>
        <taxon>Spiralia</taxon>
        <taxon>Lophotrochozoa</taxon>
        <taxon>Mollusca</taxon>
        <taxon>Bivalvia</taxon>
        <taxon>Autobranchia</taxon>
        <taxon>Heteroconchia</taxon>
        <taxon>Palaeoheterodonta</taxon>
        <taxon>Unionida</taxon>
        <taxon>Unionoidea</taxon>
        <taxon>Unionidae</taxon>
        <taxon>Unioninae</taxon>
        <taxon>Sinanodonta</taxon>
    </lineage>
</organism>
<evidence type="ECO:0000256" key="1">
    <source>
        <dbReference type="SAM" id="SignalP"/>
    </source>
</evidence>
<sequence length="334" mass="38477">MAQIGFLIYCMVILYIFSECRFTTVHVCGDPANVSSLKLYGNDKVCCNSSLYSKVDDQGRIRDCCDNKLFYRDMCTCNTNGQLESNDSGFPLDQCLATASNSSEQDIKEMSTASSKVPAGFINDECQTLHHKFCKYTLTCFYPSREVCCQDGVYNGRNVCPSLKTNSKFCTDNKSLDKRNICAKKYKYGYHISLGKTVAEYDRYRLFNATVKEVVMPNTTRRLPKKRFVKLKIDSFGLCNNYTLTRRKFTVFSAQKYKWNADPYFYLNKDDFVLRKNISKKRLTRIINNCTKSAQNYEMNTGIESVSKSGDKQFCCTHSFVTLEFIFVFLYQII</sequence>
<reference evidence="2 3" key="1">
    <citation type="submission" date="2024-11" db="EMBL/GenBank/DDBJ databases">
        <title>Chromosome-level genome assembly of the freshwater bivalve Anodonta woodiana.</title>
        <authorList>
            <person name="Chen X."/>
        </authorList>
    </citation>
    <scope>NUCLEOTIDE SEQUENCE [LARGE SCALE GENOMIC DNA]</scope>
    <source>
        <strain evidence="2">MN2024</strain>
        <tissue evidence="2">Gills</tissue>
    </source>
</reference>
<feature type="signal peptide" evidence="1">
    <location>
        <begin position="1"/>
        <end position="22"/>
    </location>
</feature>
<dbReference type="Proteomes" id="UP001634394">
    <property type="component" value="Unassembled WGS sequence"/>
</dbReference>
<keyword evidence="3" id="KW-1185">Reference proteome</keyword>
<gene>
    <name evidence="2" type="ORF">ACJMK2_029404</name>
</gene>
<dbReference type="AlphaFoldDB" id="A0ABD3XBX5"/>
<protein>
    <submittedName>
        <fullName evidence="2">Uncharacterized protein</fullName>
    </submittedName>
</protein>
<proteinExistence type="predicted"/>
<evidence type="ECO:0000313" key="2">
    <source>
        <dbReference type="EMBL" id="KAL3883111.1"/>
    </source>
</evidence>
<comment type="caution">
    <text evidence="2">The sequence shown here is derived from an EMBL/GenBank/DDBJ whole genome shotgun (WGS) entry which is preliminary data.</text>
</comment>
<name>A0ABD3XBX5_SINWO</name>
<feature type="chain" id="PRO_5044788405" evidence="1">
    <location>
        <begin position="23"/>
        <end position="334"/>
    </location>
</feature>
<keyword evidence="1" id="KW-0732">Signal</keyword>
<evidence type="ECO:0000313" key="3">
    <source>
        <dbReference type="Proteomes" id="UP001634394"/>
    </source>
</evidence>